<dbReference type="RefSeq" id="XP_008715680.1">
    <property type="nucleotide sequence ID" value="XM_008717458.1"/>
</dbReference>
<reference evidence="7 8" key="1">
    <citation type="submission" date="2013-03" db="EMBL/GenBank/DDBJ databases">
        <title>The Genome Sequence of Phialophora europaea CBS 101466.</title>
        <authorList>
            <consortium name="The Broad Institute Genomics Platform"/>
            <person name="Cuomo C."/>
            <person name="de Hoog S."/>
            <person name="Gorbushina A."/>
            <person name="Walker B."/>
            <person name="Young S.K."/>
            <person name="Zeng Q."/>
            <person name="Gargeya S."/>
            <person name="Fitzgerald M."/>
            <person name="Haas B."/>
            <person name="Abouelleil A."/>
            <person name="Allen A.W."/>
            <person name="Alvarado L."/>
            <person name="Arachchi H.M."/>
            <person name="Berlin A.M."/>
            <person name="Chapman S.B."/>
            <person name="Gainer-Dewar J."/>
            <person name="Goldberg J."/>
            <person name="Griggs A."/>
            <person name="Gujja S."/>
            <person name="Hansen M."/>
            <person name="Howarth C."/>
            <person name="Imamovic A."/>
            <person name="Ireland A."/>
            <person name="Larimer J."/>
            <person name="McCowan C."/>
            <person name="Murphy C."/>
            <person name="Pearson M."/>
            <person name="Poon T.W."/>
            <person name="Priest M."/>
            <person name="Roberts A."/>
            <person name="Saif S."/>
            <person name="Shea T."/>
            <person name="Sisk P."/>
            <person name="Sykes S."/>
            <person name="Wortman J."/>
            <person name="Nusbaum C."/>
            <person name="Birren B."/>
        </authorList>
    </citation>
    <scope>NUCLEOTIDE SEQUENCE [LARGE SCALE GENOMIC DNA]</scope>
    <source>
        <strain evidence="7 8">CBS 101466</strain>
    </source>
</reference>
<keyword evidence="4 6" id="KW-0472">Membrane</keyword>
<feature type="transmembrane region" description="Helical" evidence="6">
    <location>
        <begin position="339"/>
        <end position="358"/>
    </location>
</feature>
<evidence type="ECO:0000313" key="7">
    <source>
        <dbReference type="EMBL" id="ETN41171.1"/>
    </source>
</evidence>
<feature type="transmembrane region" description="Helical" evidence="6">
    <location>
        <begin position="297"/>
        <end position="319"/>
    </location>
</feature>
<evidence type="ECO:0000256" key="5">
    <source>
        <dbReference type="SAM" id="MobiDB-lite"/>
    </source>
</evidence>
<dbReference type="SUPFAM" id="SSF103473">
    <property type="entry name" value="MFS general substrate transporter"/>
    <property type="match status" value="1"/>
</dbReference>
<feature type="transmembrane region" description="Helical" evidence="6">
    <location>
        <begin position="78"/>
        <end position="97"/>
    </location>
</feature>
<keyword evidence="8" id="KW-1185">Reference proteome</keyword>
<dbReference type="PANTHER" id="PTHR23294">
    <property type="entry name" value="ET TRANSLATION PRODUCT-RELATED"/>
    <property type="match status" value="1"/>
</dbReference>
<protein>
    <recommendedName>
        <fullName evidence="9">Major facilitator superfamily (MFS) profile domain-containing protein</fullName>
    </recommendedName>
</protein>
<dbReference type="EMBL" id="KB822719">
    <property type="protein sequence ID" value="ETN41171.1"/>
    <property type="molecule type" value="Genomic_DNA"/>
</dbReference>
<dbReference type="eggNOG" id="KOG3098">
    <property type="taxonomic scope" value="Eukaryota"/>
</dbReference>
<dbReference type="GO" id="GO:0016020">
    <property type="term" value="C:membrane"/>
    <property type="evidence" value="ECO:0007669"/>
    <property type="project" value="UniProtKB-SubCell"/>
</dbReference>
<dbReference type="InParanoid" id="W2RXC3"/>
<dbReference type="OrthoDB" id="196103at2759"/>
<feature type="transmembrane region" description="Helical" evidence="6">
    <location>
        <begin position="54"/>
        <end position="71"/>
    </location>
</feature>
<dbReference type="InterPro" id="IPR011701">
    <property type="entry name" value="MFS"/>
</dbReference>
<name>W2RXC3_CYPE1</name>
<feature type="transmembrane region" description="Helical" evidence="6">
    <location>
        <begin position="233"/>
        <end position="253"/>
    </location>
</feature>
<organism evidence="7 8">
    <name type="scientific">Cyphellophora europaea (strain CBS 101466)</name>
    <name type="common">Phialophora europaea</name>
    <dbReference type="NCBI Taxonomy" id="1220924"/>
    <lineage>
        <taxon>Eukaryota</taxon>
        <taxon>Fungi</taxon>
        <taxon>Dikarya</taxon>
        <taxon>Ascomycota</taxon>
        <taxon>Pezizomycotina</taxon>
        <taxon>Eurotiomycetes</taxon>
        <taxon>Chaetothyriomycetidae</taxon>
        <taxon>Chaetothyriales</taxon>
        <taxon>Cyphellophoraceae</taxon>
        <taxon>Cyphellophora</taxon>
    </lineage>
</organism>
<feature type="region of interest" description="Disordered" evidence="5">
    <location>
        <begin position="475"/>
        <end position="496"/>
    </location>
</feature>
<comment type="subcellular location">
    <subcellularLocation>
        <location evidence="1">Membrane</location>
        <topology evidence="1">Multi-pass membrane protein</topology>
    </subcellularLocation>
</comment>
<evidence type="ECO:0000313" key="8">
    <source>
        <dbReference type="Proteomes" id="UP000030752"/>
    </source>
</evidence>
<feature type="compositionally biased region" description="Basic and acidic residues" evidence="5">
    <location>
        <begin position="487"/>
        <end position="496"/>
    </location>
</feature>
<dbReference type="GeneID" id="19970445"/>
<evidence type="ECO:0008006" key="9">
    <source>
        <dbReference type="Google" id="ProtNLM"/>
    </source>
</evidence>
<dbReference type="VEuPathDB" id="FungiDB:HMPREF1541_03106"/>
<gene>
    <name evidence="7" type="ORF">HMPREF1541_03106</name>
</gene>
<dbReference type="Proteomes" id="UP000030752">
    <property type="component" value="Unassembled WGS sequence"/>
</dbReference>
<proteinExistence type="predicted"/>
<dbReference type="GO" id="GO:0022857">
    <property type="term" value="F:transmembrane transporter activity"/>
    <property type="evidence" value="ECO:0007669"/>
    <property type="project" value="InterPro"/>
</dbReference>
<dbReference type="InterPro" id="IPR051617">
    <property type="entry name" value="UNC-93-like_regulator"/>
</dbReference>
<evidence type="ECO:0000256" key="4">
    <source>
        <dbReference type="ARBA" id="ARBA00023136"/>
    </source>
</evidence>
<dbReference type="HOGENOM" id="CLU_030884_0_0_1"/>
<evidence type="ECO:0000256" key="3">
    <source>
        <dbReference type="ARBA" id="ARBA00022989"/>
    </source>
</evidence>
<feature type="transmembrane region" description="Helical" evidence="6">
    <location>
        <begin position="176"/>
        <end position="196"/>
    </location>
</feature>
<dbReference type="InterPro" id="IPR036259">
    <property type="entry name" value="MFS_trans_sf"/>
</dbReference>
<evidence type="ECO:0000256" key="1">
    <source>
        <dbReference type="ARBA" id="ARBA00004141"/>
    </source>
</evidence>
<dbReference type="Pfam" id="PF07690">
    <property type="entry name" value="MFS_1"/>
    <property type="match status" value="1"/>
</dbReference>
<feature type="transmembrane region" description="Helical" evidence="6">
    <location>
        <begin position="379"/>
        <end position="397"/>
    </location>
</feature>
<dbReference type="AlphaFoldDB" id="W2RXC3"/>
<accession>W2RXC3</accession>
<feature type="transmembrane region" description="Helical" evidence="6">
    <location>
        <begin position="409"/>
        <end position="427"/>
    </location>
</feature>
<keyword evidence="2 6" id="KW-0812">Transmembrane</keyword>
<dbReference type="PANTHER" id="PTHR23294:SF59">
    <property type="entry name" value="UNC93-LIKE PROTEIN C922.05C"/>
    <property type="match status" value="1"/>
</dbReference>
<evidence type="ECO:0000256" key="6">
    <source>
        <dbReference type="SAM" id="Phobius"/>
    </source>
</evidence>
<dbReference type="Gene3D" id="1.20.1250.20">
    <property type="entry name" value="MFS general substrate transporter like domains"/>
    <property type="match status" value="1"/>
</dbReference>
<feature type="transmembrane region" description="Helical" evidence="6">
    <location>
        <begin position="103"/>
        <end position="124"/>
    </location>
</feature>
<keyword evidence="3 6" id="KW-1133">Transmembrane helix</keyword>
<evidence type="ECO:0000256" key="2">
    <source>
        <dbReference type="ARBA" id="ARBA00022692"/>
    </source>
</evidence>
<sequence length="496" mass="53993">MLSKEKLRLSRPFNQNLVVGAMLFCLPGMYSAITGLGAGGGKPSSLEVANNVNAIIYIFLAFGSLVVGFVLHKLTPRICLIIGAVGYPFYIGGLWYYDRSGNSWLVYVSGVVSGISGAFLWTTGAYIEFCYPEEKHKAMYISIQWALRSVGATVGASIAFGSNFEATAAVGVSTGVYIAFILIQSAAILIAALLIVHPSKVVRDDGSHIAIFPKKSLVAELKGMAVAAVDPRYLILAIPMFCCEMALGLLSSVNSRAFNLRTRALNNLMFNVIQMFVPPLLTKVLDSKRIASRRQRGFLGIAITGTIACGGAAGLVGWVEKNGFDDSSAPRAWDWTDHTIWVPMLIIYWCFGTTYAGYQMVTEYTLSSTTNDPDKLSKVAGLFKFYSSLGMFLSFILGGQGVVFRGQSTLQLILYFLGSIAIVYILWRKILETNYFTESNVIVPHDVEEKMRVEGKIDDEVLRSEEEKERLAAAQAQSKAAAGGKGVDVEGVREVS</sequence>